<protein>
    <recommendedName>
        <fullName evidence="4">Transglycosylase SLT domain-containing protein</fullName>
    </recommendedName>
</protein>
<evidence type="ECO:0000313" key="3">
    <source>
        <dbReference type="Proteomes" id="UP001318682"/>
    </source>
</evidence>
<evidence type="ECO:0000256" key="1">
    <source>
        <dbReference type="SAM" id="SignalP"/>
    </source>
</evidence>
<accession>A0ABZ2BYA8</accession>
<dbReference type="Proteomes" id="UP001318682">
    <property type="component" value="Chromosome"/>
</dbReference>
<gene>
    <name evidence="2" type="ORF">ROLI_034330</name>
</gene>
<organism evidence="2 3">
    <name type="scientific">Roseobacter fucihabitans</name>
    <dbReference type="NCBI Taxonomy" id="1537242"/>
    <lineage>
        <taxon>Bacteria</taxon>
        <taxon>Pseudomonadati</taxon>
        <taxon>Pseudomonadota</taxon>
        <taxon>Alphaproteobacteria</taxon>
        <taxon>Rhodobacterales</taxon>
        <taxon>Roseobacteraceae</taxon>
        <taxon>Roseobacter</taxon>
    </lineage>
</organism>
<sequence length="237" mass="26033">MPMNVNLSRRSSVSWAFLICAFAVCGSTTSALTRNVCDRAAILASNETSVPISVLLAVTRTETGRTSAGTLEPWPWAVNVAGEGSWLPNRSDAEDLANQIIGTGKRNIDIGCFQLNYRWHGHAFSSVSEMFDPVSNARYAAEFLSRLFAEKGDWTNAVGAFHSRTHEFSERYKKKYKAIYADLKTQGSGLRHTPPVSSEQNQFPLLKPSTVRPLRGSLVPLGNSGNRRSLVFHGGEI</sequence>
<evidence type="ECO:0008006" key="4">
    <source>
        <dbReference type="Google" id="ProtNLM"/>
    </source>
</evidence>
<dbReference type="SUPFAM" id="SSF53955">
    <property type="entry name" value="Lysozyme-like"/>
    <property type="match status" value="1"/>
</dbReference>
<reference evidence="2 3" key="1">
    <citation type="submission" date="2015-07" db="EMBL/GenBank/DDBJ databases">
        <authorList>
            <person name="Voget S."/>
            <person name="Dogs M."/>
            <person name="Brinkhoff T.H."/>
            <person name="Daniel R."/>
        </authorList>
    </citation>
    <scope>NUCLEOTIDE SEQUENCE [LARGE SCALE GENOMIC DNA]</scope>
    <source>
        <strain evidence="2 3">B14</strain>
    </source>
</reference>
<name>A0ABZ2BYA8_9RHOB</name>
<dbReference type="EMBL" id="CP143423">
    <property type="protein sequence ID" value="WVX50336.1"/>
    <property type="molecule type" value="Genomic_DNA"/>
</dbReference>
<feature type="chain" id="PRO_5045742043" description="Transglycosylase SLT domain-containing protein" evidence="1">
    <location>
        <begin position="27"/>
        <end position="237"/>
    </location>
</feature>
<evidence type="ECO:0000313" key="2">
    <source>
        <dbReference type="EMBL" id="WVX50336.1"/>
    </source>
</evidence>
<reference evidence="3" key="2">
    <citation type="submission" date="2024-01" db="EMBL/GenBank/DDBJ databases">
        <title>Roseobacter fucihabitans sp. nov., isolated from the brown alga Fucus spiralis.</title>
        <authorList>
            <person name="Hahnke S."/>
            <person name="Berger M."/>
            <person name="Schlingloff A."/>
            <person name="Athale I."/>
            <person name="Neumann-Schaal M."/>
            <person name="Adenaya A."/>
            <person name="Poehlein A."/>
            <person name="Daniel R."/>
            <person name="Pertersen J."/>
            <person name="Brinkhoff T."/>
        </authorList>
    </citation>
    <scope>NUCLEOTIDE SEQUENCE [LARGE SCALE GENOMIC DNA]</scope>
    <source>
        <strain evidence="3">B14</strain>
    </source>
</reference>
<feature type="signal peptide" evidence="1">
    <location>
        <begin position="1"/>
        <end position="26"/>
    </location>
</feature>
<keyword evidence="3" id="KW-1185">Reference proteome</keyword>
<keyword evidence="1" id="KW-0732">Signal</keyword>
<proteinExistence type="predicted"/>
<dbReference type="InterPro" id="IPR023346">
    <property type="entry name" value="Lysozyme-like_dom_sf"/>
</dbReference>